<keyword evidence="1" id="KW-0472">Membrane</keyword>
<keyword evidence="3" id="KW-1185">Reference proteome</keyword>
<reference evidence="2 3" key="1">
    <citation type="submission" date="2023-01" db="EMBL/GenBank/DDBJ databases">
        <title>Psychrosphaera sp. nov., isolated from marine algae.</title>
        <authorList>
            <person name="Bayburt H."/>
            <person name="Choi B.J."/>
            <person name="Kim J.M."/>
            <person name="Choi D.G."/>
            <person name="Jeon C.O."/>
        </authorList>
    </citation>
    <scope>NUCLEOTIDE SEQUENCE [LARGE SCALE GENOMIC DNA]</scope>
    <source>
        <strain evidence="2 3">G1-22</strain>
    </source>
</reference>
<dbReference type="EMBL" id="JAQOMS010000002">
    <property type="protein sequence ID" value="MDC2890883.1"/>
    <property type="molecule type" value="Genomic_DNA"/>
</dbReference>
<dbReference type="Proteomes" id="UP001528411">
    <property type="component" value="Unassembled WGS sequence"/>
</dbReference>
<evidence type="ECO:0000256" key="1">
    <source>
        <dbReference type="SAM" id="Phobius"/>
    </source>
</evidence>
<gene>
    <name evidence="2" type="ORF">PN838_21715</name>
</gene>
<proteinExistence type="predicted"/>
<evidence type="ECO:0000313" key="3">
    <source>
        <dbReference type="Proteomes" id="UP001528411"/>
    </source>
</evidence>
<organism evidence="2 3">
    <name type="scientific">Psychrosphaera algicola</name>
    <dbReference type="NCBI Taxonomy" id="3023714"/>
    <lineage>
        <taxon>Bacteria</taxon>
        <taxon>Pseudomonadati</taxon>
        <taxon>Pseudomonadota</taxon>
        <taxon>Gammaproteobacteria</taxon>
        <taxon>Alteromonadales</taxon>
        <taxon>Pseudoalteromonadaceae</taxon>
        <taxon>Psychrosphaera</taxon>
    </lineage>
</organism>
<keyword evidence="1" id="KW-0812">Transmembrane</keyword>
<dbReference type="RefSeq" id="WP_272181956.1">
    <property type="nucleotide sequence ID" value="NZ_JAQOMS010000002.1"/>
</dbReference>
<evidence type="ECO:0000313" key="2">
    <source>
        <dbReference type="EMBL" id="MDC2890883.1"/>
    </source>
</evidence>
<protein>
    <submittedName>
        <fullName evidence="2">Uncharacterized protein</fullName>
    </submittedName>
</protein>
<accession>A0ABT5FI73</accession>
<name>A0ABT5FI73_9GAMM</name>
<keyword evidence="1" id="KW-1133">Transmembrane helix</keyword>
<comment type="caution">
    <text evidence="2">The sequence shown here is derived from an EMBL/GenBank/DDBJ whole genome shotgun (WGS) entry which is preliminary data.</text>
</comment>
<feature type="transmembrane region" description="Helical" evidence="1">
    <location>
        <begin position="31"/>
        <end position="52"/>
    </location>
</feature>
<sequence length="126" mass="14482">MAVSSLVSFNTYALETESISNVIEKLFSDGAVLSIFILFALCLTGYLVYGLYRFRQYQGQITESEERLRLSLWASGDEMWDWNIHRGSLHRTNGAGTYPCQISTLLIFRQTDRIFIHKMSKKLSKS</sequence>